<sequence>MPSRKKRKRDRRRAEATASSSRTHGGWGNGLPVDRGDLLLVRRAIRYGWPVPPEVRQAVVDDLCASFDKCNEDDRFAMAVCRTVIAMEGENQALEHAEQDRTWATDSPPTASG</sequence>
<feature type="region of interest" description="Disordered" evidence="1">
    <location>
        <begin position="1"/>
        <end position="31"/>
    </location>
</feature>
<feature type="compositionally biased region" description="Basic and acidic residues" evidence="1">
    <location>
        <begin position="93"/>
        <end position="103"/>
    </location>
</feature>
<dbReference type="EMBL" id="CP036263">
    <property type="protein sequence ID" value="QDS99950.1"/>
    <property type="molecule type" value="Genomic_DNA"/>
</dbReference>
<reference evidence="2 3" key="1">
    <citation type="submission" date="2019-02" db="EMBL/GenBank/DDBJ databases">
        <title>Deep-cultivation of Planctomycetes and their phenomic and genomic characterization uncovers novel biology.</title>
        <authorList>
            <person name="Wiegand S."/>
            <person name="Jogler M."/>
            <person name="Boedeker C."/>
            <person name="Pinto D."/>
            <person name="Vollmers J."/>
            <person name="Rivas-Marin E."/>
            <person name="Kohn T."/>
            <person name="Peeters S.H."/>
            <person name="Heuer A."/>
            <person name="Rast P."/>
            <person name="Oberbeckmann S."/>
            <person name="Bunk B."/>
            <person name="Jeske O."/>
            <person name="Meyerdierks A."/>
            <person name="Storesund J.E."/>
            <person name="Kallscheuer N."/>
            <person name="Luecker S."/>
            <person name="Lage O.M."/>
            <person name="Pohl T."/>
            <person name="Merkel B.J."/>
            <person name="Hornburger P."/>
            <person name="Mueller R.-W."/>
            <person name="Bruemmer F."/>
            <person name="Labrenz M."/>
            <person name="Spormann A.M."/>
            <person name="Op den Camp H."/>
            <person name="Overmann J."/>
            <person name="Amann R."/>
            <person name="Jetten M.S.M."/>
            <person name="Mascher T."/>
            <person name="Medema M.H."/>
            <person name="Devos D.P."/>
            <person name="Kaster A.-K."/>
            <person name="Ovreas L."/>
            <person name="Rohde M."/>
            <person name="Galperin M.Y."/>
            <person name="Jogler C."/>
        </authorList>
    </citation>
    <scope>NUCLEOTIDE SEQUENCE [LARGE SCALE GENOMIC DNA]</scope>
    <source>
        <strain evidence="2 3">HG15A2</strain>
    </source>
</reference>
<protein>
    <submittedName>
        <fullName evidence="2">Uncharacterized protein</fullName>
    </submittedName>
</protein>
<dbReference type="KEGG" id="amob:HG15A2_32840"/>
<dbReference type="AlphaFoldDB" id="A0A517MYI3"/>
<gene>
    <name evidence="2" type="ORF">HG15A2_32840</name>
</gene>
<feature type="region of interest" description="Disordered" evidence="1">
    <location>
        <begin position="92"/>
        <end position="113"/>
    </location>
</feature>
<organism evidence="2 3">
    <name type="scientific">Adhaeretor mobilis</name>
    <dbReference type="NCBI Taxonomy" id="1930276"/>
    <lineage>
        <taxon>Bacteria</taxon>
        <taxon>Pseudomonadati</taxon>
        <taxon>Planctomycetota</taxon>
        <taxon>Planctomycetia</taxon>
        <taxon>Pirellulales</taxon>
        <taxon>Lacipirellulaceae</taxon>
        <taxon>Adhaeretor</taxon>
    </lineage>
</organism>
<accession>A0A517MYI3</accession>
<evidence type="ECO:0000313" key="3">
    <source>
        <dbReference type="Proteomes" id="UP000319852"/>
    </source>
</evidence>
<proteinExistence type="predicted"/>
<feature type="compositionally biased region" description="Polar residues" evidence="1">
    <location>
        <begin position="104"/>
        <end position="113"/>
    </location>
</feature>
<dbReference type="RefSeq" id="WP_145061096.1">
    <property type="nucleotide sequence ID" value="NZ_CP036263.1"/>
</dbReference>
<evidence type="ECO:0000256" key="1">
    <source>
        <dbReference type="SAM" id="MobiDB-lite"/>
    </source>
</evidence>
<dbReference type="Proteomes" id="UP000319852">
    <property type="component" value="Chromosome"/>
</dbReference>
<evidence type="ECO:0000313" key="2">
    <source>
        <dbReference type="EMBL" id="QDS99950.1"/>
    </source>
</evidence>
<feature type="compositionally biased region" description="Basic residues" evidence="1">
    <location>
        <begin position="1"/>
        <end position="11"/>
    </location>
</feature>
<name>A0A517MYI3_9BACT</name>
<keyword evidence="3" id="KW-1185">Reference proteome</keyword>